<proteinExistence type="predicted"/>
<dbReference type="SMART" id="SM00409">
    <property type="entry name" value="IG"/>
    <property type="match status" value="3"/>
</dbReference>
<protein>
    <recommendedName>
        <fullName evidence="4">Ig-like domain-containing protein</fullName>
    </recommendedName>
</protein>
<dbReference type="GO" id="GO:0043025">
    <property type="term" value="C:neuronal cell body"/>
    <property type="evidence" value="ECO:0007669"/>
    <property type="project" value="TreeGrafter"/>
</dbReference>
<dbReference type="InterPro" id="IPR003598">
    <property type="entry name" value="Ig_sub2"/>
</dbReference>
<gene>
    <name evidence="5" type="ORF">PARMNEM_LOCUS19540</name>
</gene>
<comment type="caution">
    <text evidence="5">The sequence shown here is derived from an EMBL/GenBank/DDBJ whole genome shotgun (WGS) entry which is preliminary data.</text>
</comment>
<dbReference type="GO" id="GO:0007156">
    <property type="term" value="P:homophilic cell adhesion via plasma membrane adhesion molecules"/>
    <property type="evidence" value="ECO:0007669"/>
    <property type="project" value="TreeGrafter"/>
</dbReference>
<dbReference type="InterPro" id="IPR007110">
    <property type="entry name" value="Ig-like_dom"/>
</dbReference>
<dbReference type="InterPro" id="IPR003599">
    <property type="entry name" value="Ig_sub"/>
</dbReference>
<dbReference type="InterPro" id="IPR003961">
    <property type="entry name" value="FN3_dom"/>
</dbReference>
<organism evidence="5 6">
    <name type="scientific">Parnassius mnemosyne</name>
    <name type="common">clouded apollo</name>
    <dbReference type="NCBI Taxonomy" id="213953"/>
    <lineage>
        <taxon>Eukaryota</taxon>
        <taxon>Metazoa</taxon>
        <taxon>Ecdysozoa</taxon>
        <taxon>Arthropoda</taxon>
        <taxon>Hexapoda</taxon>
        <taxon>Insecta</taxon>
        <taxon>Pterygota</taxon>
        <taxon>Neoptera</taxon>
        <taxon>Endopterygota</taxon>
        <taxon>Lepidoptera</taxon>
        <taxon>Glossata</taxon>
        <taxon>Ditrysia</taxon>
        <taxon>Papilionoidea</taxon>
        <taxon>Papilionidae</taxon>
        <taxon>Parnassiinae</taxon>
        <taxon>Parnassini</taxon>
        <taxon>Parnassius</taxon>
        <taxon>Driopa</taxon>
    </lineage>
</organism>
<feature type="domain" description="Ig-like" evidence="4">
    <location>
        <begin position="227"/>
        <end position="327"/>
    </location>
</feature>
<dbReference type="PROSITE" id="PS50835">
    <property type="entry name" value="IG_LIKE"/>
    <property type="match status" value="3"/>
</dbReference>
<dbReference type="GO" id="GO:0050808">
    <property type="term" value="P:synapse organization"/>
    <property type="evidence" value="ECO:0007669"/>
    <property type="project" value="TreeGrafter"/>
</dbReference>
<dbReference type="PANTHER" id="PTHR45080:SF27">
    <property type="entry name" value="NEURAL CELL ADHESION MOLECULE 1-LIKE"/>
    <property type="match status" value="1"/>
</dbReference>
<dbReference type="InterPro" id="IPR050958">
    <property type="entry name" value="Cell_Adh-Cytoskel_Orgn"/>
</dbReference>
<dbReference type="SMART" id="SM00408">
    <property type="entry name" value="IGc2"/>
    <property type="match status" value="3"/>
</dbReference>
<feature type="signal peptide" evidence="3">
    <location>
        <begin position="1"/>
        <end position="29"/>
    </location>
</feature>
<dbReference type="PANTHER" id="PTHR45080">
    <property type="entry name" value="CONTACTIN 5"/>
    <property type="match status" value="1"/>
</dbReference>
<keyword evidence="1" id="KW-0677">Repeat</keyword>
<evidence type="ECO:0000256" key="1">
    <source>
        <dbReference type="ARBA" id="ARBA00022737"/>
    </source>
</evidence>
<dbReference type="AlphaFoldDB" id="A0AAV1M2U2"/>
<dbReference type="InterPro" id="IPR013783">
    <property type="entry name" value="Ig-like_fold"/>
</dbReference>
<keyword evidence="3" id="KW-0732">Signal</keyword>
<feature type="domain" description="Ig-like" evidence="4">
    <location>
        <begin position="129"/>
        <end position="220"/>
    </location>
</feature>
<dbReference type="Pfam" id="PF07679">
    <property type="entry name" value="I-set"/>
    <property type="match status" value="2"/>
</dbReference>
<dbReference type="InterPro" id="IPR036116">
    <property type="entry name" value="FN3_sf"/>
</dbReference>
<feature type="domain" description="Ig-like" evidence="4">
    <location>
        <begin position="36"/>
        <end position="124"/>
    </location>
</feature>
<dbReference type="SUPFAM" id="SSF48726">
    <property type="entry name" value="Immunoglobulin"/>
    <property type="match status" value="3"/>
</dbReference>
<evidence type="ECO:0000256" key="2">
    <source>
        <dbReference type="ARBA" id="ARBA00023319"/>
    </source>
</evidence>
<dbReference type="EMBL" id="CAVLGL010000126">
    <property type="protein sequence ID" value="CAK1600832.1"/>
    <property type="molecule type" value="Genomic_DNA"/>
</dbReference>
<dbReference type="Proteomes" id="UP001314205">
    <property type="component" value="Unassembled WGS sequence"/>
</dbReference>
<evidence type="ECO:0000259" key="4">
    <source>
        <dbReference type="PROSITE" id="PS50835"/>
    </source>
</evidence>
<dbReference type="CDD" id="cd00063">
    <property type="entry name" value="FN3"/>
    <property type="match status" value="1"/>
</dbReference>
<feature type="chain" id="PRO_5043595129" description="Ig-like domain-containing protein" evidence="3">
    <location>
        <begin position="30"/>
        <end position="474"/>
    </location>
</feature>
<dbReference type="GO" id="GO:0030424">
    <property type="term" value="C:axon"/>
    <property type="evidence" value="ECO:0007669"/>
    <property type="project" value="TreeGrafter"/>
</dbReference>
<evidence type="ECO:0000313" key="5">
    <source>
        <dbReference type="EMBL" id="CAK1600832.1"/>
    </source>
</evidence>
<dbReference type="GO" id="GO:0005886">
    <property type="term" value="C:plasma membrane"/>
    <property type="evidence" value="ECO:0007669"/>
    <property type="project" value="TreeGrafter"/>
</dbReference>
<evidence type="ECO:0000256" key="3">
    <source>
        <dbReference type="SAM" id="SignalP"/>
    </source>
</evidence>
<accession>A0AAV1M2U2</accession>
<reference evidence="5 6" key="1">
    <citation type="submission" date="2023-11" db="EMBL/GenBank/DDBJ databases">
        <authorList>
            <person name="Hedman E."/>
            <person name="Englund M."/>
            <person name="Stromberg M."/>
            <person name="Nyberg Akerstrom W."/>
            <person name="Nylinder S."/>
            <person name="Jareborg N."/>
            <person name="Kallberg Y."/>
            <person name="Kronander E."/>
        </authorList>
    </citation>
    <scope>NUCLEOTIDE SEQUENCE [LARGE SCALE GENOMIC DNA]</scope>
</reference>
<dbReference type="InterPro" id="IPR036179">
    <property type="entry name" value="Ig-like_dom_sf"/>
</dbReference>
<dbReference type="GO" id="GO:0008046">
    <property type="term" value="F:axon guidance receptor activity"/>
    <property type="evidence" value="ECO:0007669"/>
    <property type="project" value="TreeGrafter"/>
</dbReference>
<dbReference type="SUPFAM" id="SSF49265">
    <property type="entry name" value="Fibronectin type III"/>
    <property type="match status" value="1"/>
</dbReference>
<keyword evidence="6" id="KW-1185">Reference proteome</keyword>
<dbReference type="FunFam" id="2.60.40.10:FF:000107">
    <property type="entry name" value="Myosin, light chain kinase a"/>
    <property type="match status" value="1"/>
</dbReference>
<sequence>MCKLSCNLGVMQWATVVILFSLVCSVTLAEENDGTPSLRVLARSSVYNAGEKKAIYCKGQNLQQSLEWYSPSGEPVEGRSTKNTRVYVERQKNDTLLPLIIHSIKVEDSGNWTCKSGDLNETIEILVGEKVNISNRYESFEGEEGKSARLNCEAKGKPQPVVQWYKDIEVISDKSKKYVVRKKGDNYQLEIKDLNHQDTGEYVCKVTQNALRYYTDKRVQLTVQHKPILFNSDTEEIYSSTYRTEEVYAILNETKNISCSAIAHPTPTFSWSRRHENEFDEPIEDEEKVLTSPSGNVSVLVLRMHDENLYGEYKCTAKNPKGQASVVFHVTEGNKPNPPDHVSVYASNVSTITFNVTCSTCNMDFEEDKAPDPANLVVNGYSFELVPVRADYPPQWDEALFFDADILSPNDTLFTVGELPNSTTFHARVRTRNAAGHSEWVDIISSNIKTTSNAIKLFASFTVLFASLLAIGCN</sequence>
<keyword evidence="2" id="KW-0393">Immunoglobulin domain</keyword>
<name>A0AAV1M2U2_9NEOP</name>
<evidence type="ECO:0000313" key="6">
    <source>
        <dbReference type="Proteomes" id="UP001314205"/>
    </source>
</evidence>
<dbReference type="InterPro" id="IPR013098">
    <property type="entry name" value="Ig_I-set"/>
</dbReference>
<dbReference type="Gene3D" id="2.60.40.10">
    <property type="entry name" value="Immunoglobulins"/>
    <property type="match status" value="4"/>
</dbReference>